<keyword evidence="7" id="KW-0418">Kinase</keyword>
<dbReference type="InterPro" id="IPR011623">
    <property type="entry name" value="7TMR_DISM_rcpt_extracell_dom1"/>
</dbReference>
<dbReference type="InterPro" id="IPR036097">
    <property type="entry name" value="HisK_dim/P_sf"/>
</dbReference>
<feature type="transmembrane region" description="Helical" evidence="4">
    <location>
        <begin position="322"/>
        <end position="342"/>
    </location>
</feature>
<feature type="transmembrane region" description="Helical" evidence="4">
    <location>
        <begin position="235"/>
        <end position="256"/>
    </location>
</feature>
<dbReference type="PROSITE" id="PS50109">
    <property type="entry name" value="HIS_KIN"/>
    <property type="match status" value="1"/>
</dbReference>
<dbReference type="Pfam" id="PF00512">
    <property type="entry name" value="HisKA"/>
    <property type="match status" value="1"/>
</dbReference>
<gene>
    <name evidence="7" type="ORF">NR989_10920</name>
</gene>
<dbReference type="InterPro" id="IPR036890">
    <property type="entry name" value="HATPase_C_sf"/>
</dbReference>
<protein>
    <recommendedName>
        <fullName evidence="2">histidine kinase</fullName>
        <ecNumber evidence="2">2.7.13.3</ecNumber>
    </recommendedName>
</protein>
<evidence type="ECO:0000259" key="6">
    <source>
        <dbReference type="PROSITE" id="PS50109"/>
    </source>
</evidence>
<feature type="transmembrane region" description="Helical" evidence="4">
    <location>
        <begin position="291"/>
        <end position="310"/>
    </location>
</feature>
<proteinExistence type="predicted"/>
<dbReference type="CDD" id="cd00082">
    <property type="entry name" value="HisKA"/>
    <property type="match status" value="1"/>
</dbReference>
<feature type="chain" id="PRO_5045268917" description="histidine kinase" evidence="5">
    <location>
        <begin position="22"/>
        <end position="643"/>
    </location>
</feature>
<evidence type="ECO:0000256" key="1">
    <source>
        <dbReference type="ARBA" id="ARBA00000085"/>
    </source>
</evidence>
<feature type="domain" description="Histidine kinase" evidence="6">
    <location>
        <begin position="430"/>
        <end position="642"/>
    </location>
</feature>
<evidence type="ECO:0000256" key="4">
    <source>
        <dbReference type="SAM" id="Phobius"/>
    </source>
</evidence>
<accession>A0ABY8C964</accession>
<keyword evidence="7" id="KW-0808">Transferase</keyword>
<keyword evidence="4" id="KW-0812">Transmembrane</keyword>
<keyword evidence="4" id="KW-1133">Transmembrane helix</keyword>
<evidence type="ECO:0000256" key="2">
    <source>
        <dbReference type="ARBA" id="ARBA00012438"/>
    </source>
</evidence>
<dbReference type="EC" id="2.7.13.3" evidence="2"/>
<keyword evidence="8" id="KW-1185">Reference proteome</keyword>
<dbReference type="PRINTS" id="PR00344">
    <property type="entry name" value="BCTRLSENSOR"/>
</dbReference>
<sequence>MRNFRLSIAVLLLLVSSSVQAMFLLNEDYSHFFDIESYVDKTATLSVDEVIAKDEWEQGDNHFSYGYASANYWIKLNLNNISEHSFSPVIWLTETFFSEVVFYEKINGQWRSHRSGLQIPVSQRDTLDTFPYFKMTLEPQVERNIYIKLNSDFGNFGALLISSEKDFYTHVFTKSMFFSIIVVALVMLSLFYLVLHLYLGEKSFIYYSIYSLSYSVWVALYNGIIPMFFNEWVHSILQVSMPIAFIFLIKFSQSILNTIQHNPYFHKLLNLLILFYGVAIFIMLFDAKNGFMFHNIVVTITMPVLIVLSLISLSRKEKMIKLYTVGLFAYFSGMTILALLTLGTLPYNVLTRNAPFPGSVIEFAFFAYILALKVFELQDEKEQANQYLSEIQEDNNIRLEKQVVERTKQLQASLDRQDKSIKQYSSFISLISHELRNPLGIIKSQVALLRKESGQDINNCETRISTLAMTTQRMEMLFDDWLVSDKLENDLFSIDVQTIELSEKFNSLKDMIEQTYSSHNFYFENQIVNLEVDAILLKLALFNLIDNAVKYSPAGSLIKLKIELTEDAVNIVVEDQGYGIDIADREKIFERFIRGKCDASIKGSGLGLSLVKNVMELHNGKLYLDNDYKNGSRFVLSFKIDNH</sequence>
<name>A0ABY8C964_9GAMM</name>
<comment type="catalytic activity">
    <reaction evidence="1">
        <text>ATP + protein L-histidine = ADP + protein N-phospho-L-histidine.</text>
        <dbReference type="EC" id="2.7.13.3"/>
    </reaction>
</comment>
<evidence type="ECO:0000256" key="3">
    <source>
        <dbReference type="ARBA" id="ARBA00022553"/>
    </source>
</evidence>
<dbReference type="SUPFAM" id="SSF47384">
    <property type="entry name" value="Homodimeric domain of signal transducing histidine kinase"/>
    <property type="match status" value="1"/>
</dbReference>
<keyword evidence="5" id="KW-0732">Signal</keyword>
<dbReference type="Pfam" id="PF02518">
    <property type="entry name" value="HATPase_c"/>
    <property type="match status" value="1"/>
</dbReference>
<dbReference type="SMART" id="SM00387">
    <property type="entry name" value="HATPase_c"/>
    <property type="match status" value="1"/>
</dbReference>
<dbReference type="InterPro" id="IPR011622">
    <property type="entry name" value="7TMR_DISM_rcpt_extracell_dom2"/>
</dbReference>
<dbReference type="Proteomes" id="UP001222275">
    <property type="component" value="Chromosome"/>
</dbReference>
<organism evidence="7 8">
    <name type="scientific">Thiomicrorhabdus lithotrophica</name>
    <dbReference type="NCBI Taxonomy" id="2949997"/>
    <lineage>
        <taxon>Bacteria</taxon>
        <taxon>Pseudomonadati</taxon>
        <taxon>Pseudomonadota</taxon>
        <taxon>Gammaproteobacteria</taxon>
        <taxon>Thiotrichales</taxon>
        <taxon>Piscirickettsiaceae</taxon>
        <taxon>Thiomicrorhabdus</taxon>
    </lineage>
</organism>
<evidence type="ECO:0000313" key="8">
    <source>
        <dbReference type="Proteomes" id="UP001222275"/>
    </source>
</evidence>
<dbReference type="PANTHER" id="PTHR43547:SF2">
    <property type="entry name" value="HYBRID SIGNAL TRANSDUCTION HISTIDINE KINASE C"/>
    <property type="match status" value="1"/>
</dbReference>
<feature type="transmembrane region" description="Helical" evidence="4">
    <location>
        <begin position="207"/>
        <end position="229"/>
    </location>
</feature>
<feature type="signal peptide" evidence="5">
    <location>
        <begin position="1"/>
        <end position="21"/>
    </location>
</feature>
<dbReference type="InterPro" id="IPR004358">
    <property type="entry name" value="Sig_transdc_His_kin-like_C"/>
</dbReference>
<evidence type="ECO:0000313" key="7">
    <source>
        <dbReference type="EMBL" id="WEJ62513.1"/>
    </source>
</evidence>
<dbReference type="GO" id="GO:0016301">
    <property type="term" value="F:kinase activity"/>
    <property type="evidence" value="ECO:0007669"/>
    <property type="project" value="UniProtKB-KW"/>
</dbReference>
<dbReference type="InterPro" id="IPR005467">
    <property type="entry name" value="His_kinase_dom"/>
</dbReference>
<evidence type="ECO:0000256" key="5">
    <source>
        <dbReference type="SAM" id="SignalP"/>
    </source>
</evidence>
<dbReference type="InterPro" id="IPR003661">
    <property type="entry name" value="HisK_dim/P_dom"/>
</dbReference>
<keyword evidence="4" id="KW-0472">Membrane</keyword>
<feature type="transmembrane region" description="Helical" evidence="4">
    <location>
        <begin position="268"/>
        <end position="285"/>
    </location>
</feature>
<dbReference type="InterPro" id="IPR003594">
    <property type="entry name" value="HATPase_dom"/>
</dbReference>
<dbReference type="EMBL" id="CP102381">
    <property type="protein sequence ID" value="WEJ62513.1"/>
    <property type="molecule type" value="Genomic_DNA"/>
</dbReference>
<dbReference type="CDD" id="cd00075">
    <property type="entry name" value="HATPase"/>
    <property type="match status" value="1"/>
</dbReference>
<dbReference type="Gene3D" id="3.30.565.10">
    <property type="entry name" value="Histidine kinase-like ATPase, C-terminal domain"/>
    <property type="match status" value="1"/>
</dbReference>
<dbReference type="Gene3D" id="2.60.40.2380">
    <property type="match status" value="1"/>
</dbReference>
<dbReference type="Pfam" id="PF07696">
    <property type="entry name" value="7TMR-DISMED2"/>
    <property type="match status" value="1"/>
</dbReference>
<feature type="transmembrane region" description="Helical" evidence="4">
    <location>
        <begin position="176"/>
        <end position="195"/>
    </location>
</feature>
<keyword evidence="3" id="KW-0597">Phosphoprotein</keyword>
<dbReference type="PANTHER" id="PTHR43547">
    <property type="entry name" value="TWO-COMPONENT HISTIDINE KINASE"/>
    <property type="match status" value="1"/>
</dbReference>
<dbReference type="RefSeq" id="WP_275594771.1">
    <property type="nucleotide sequence ID" value="NZ_CP102381.1"/>
</dbReference>
<dbReference type="SMART" id="SM00388">
    <property type="entry name" value="HisKA"/>
    <property type="match status" value="1"/>
</dbReference>
<dbReference type="SUPFAM" id="SSF55874">
    <property type="entry name" value="ATPase domain of HSP90 chaperone/DNA topoisomerase II/histidine kinase"/>
    <property type="match status" value="1"/>
</dbReference>
<dbReference type="Pfam" id="PF07695">
    <property type="entry name" value="7TMR-DISM_7TM"/>
    <property type="match status" value="1"/>
</dbReference>
<dbReference type="Gene3D" id="1.10.287.130">
    <property type="match status" value="1"/>
</dbReference>
<reference evidence="7 8" key="1">
    <citation type="submission" date="2022-06" db="EMBL/GenBank/DDBJ databases">
        <title>Thiomicrohabdus sp. nov, an obligately chemolithoautotrophic, sulfur-oxidizing bacterium isolated from beach of Guanyin Mountain. Amoy.</title>
        <authorList>
            <person name="Zhu H."/>
        </authorList>
    </citation>
    <scope>NUCLEOTIDE SEQUENCE [LARGE SCALE GENOMIC DNA]</scope>
    <source>
        <strain evidence="7 8">XGS-01</strain>
    </source>
</reference>